<comment type="caution">
    <text evidence="3">The sequence shown here is derived from an EMBL/GenBank/DDBJ whole genome shotgun (WGS) entry which is preliminary data.</text>
</comment>
<feature type="chain" id="PRO_5046871333" description="Secreted protein" evidence="2">
    <location>
        <begin position="21"/>
        <end position="65"/>
    </location>
</feature>
<gene>
    <name evidence="3" type="ORF">ACFO3Q_12790</name>
</gene>
<proteinExistence type="predicted"/>
<feature type="compositionally biased region" description="Polar residues" evidence="1">
    <location>
        <begin position="56"/>
        <end position="65"/>
    </location>
</feature>
<organism evidence="3 4">
    <name type="scientific">Coralloluteibacterium thermophilum</name>
    <dbReference type="NCBI Taxonomy" id="2707049"/>
    <lineage>
        <taxon>Bacteria</taxon>
        <taxon>Pseudomonadati</taxon>
        <taxon>Pseudomonadota</taxon>
        <taxon>Gammaproteobacteria</taxon>
        <taxon>Lysobacterales</taxon>
        <taxon>Lysobacteraceae</taxon>
        <taxon>Coralloluteibacterium</taxon>
    </lineage>
</organism>
<evidence type="ECO:0000256" key="1">
    <source>
        <dbReference type="SAM" id="MobiDB-lite"/>
    </source>
</evidence>
<dbReference type="RefSeq" id="WP_377005114.1">
    <property type="nucleotide sequence ID" value="NZ_JBHSGG010000035.1"/>
</dbReference>
<keyword evidence="4" id="KW-1185">Reference proteome</keyword>
<evidence type="ECO:0008006" key="5">
    <source>
        <dbReference type="Google" id="ProtNLM"/>
    </source>
</evidence>
<evidence type="ECO:0000256" key="2">
    <source>
        <dbReference type="SAM" id="SignalP"/>
    </source>
</evidence>
<feature type="signal peptide" evidence="2">
    <location>
        <begin position="1"/>
        <end position="20"/>
    </location>
</feature>
<evidence type="ECO:0000313" key="3">
    <source>
        <dbReference type="EMBL" id="MFC4729044.1"/>
    </source>
</evidence>
<dbReference type="Proteomes" id="UP001595892">
    <property type="component" value="Unassembled WGS sequence"/>
</dbReference>
<accession>A0ABV9NN56</accession>
<name>A0ABV9NN56_9GAMM</name>
<protein>
    <recommendedName>
        <fullName evidence="5">Secreted protein</fullName>
    </recommendedName>
</protein>
<dbReference type="EMBL" id="JBHSGG010000035">
    <property type="protein sequence ID" value="MFC4729044.1"/>
    <property type="molecule type" value="Genomic_DNA"/>
</dbReference>
<feature type="compositionally biased region" description="Basic and acidic residues" evidence="1">
    <location>
        <begin position="39"/>
        <end position="55"/>
    </location>
</feature>
<sequence>MTKTILTAMLLLGVAASASAQNPQPMGTIFPCLSSGCDRNAERERERERDSERKASQSTDSFGSR</sequence>
<keyword evidence="2" id="KW-0732">Signal</keyword>
<reference evidence="4" key="1">
    <citation type="journal article" date="2019" name="Int. J. Syst. Evol. Microbiol.">
        <title>The Global Catalogue of Microorganisms (GCM) 10K type strain sequencing project: providing services to taxonomists for standard genome sequencing and annotation.</title>
        <authorList>
            <consortium name="The Broad Institute Genomics Platform"/>
            <consortium name="The Broad Institute Genome Sequencing Center for Infectious Disease"/>
            <person name="Wu L."/>
            <person name="Ma J."/>
        </authorList>
    </citation>
    <scope>NUCLEOTIDE SEQUENCE [LARGE SCALE GENOMIC DNA]</scope>
    <source>
        <strain evidence="4">CGMCC 1.13574</strain>
    </source>
</reference>
<evidence type="ECO:0000313" key="4">
    <source>
        <dbReference type="Proteomes" id="UP001595892"/>
    </source>
</evidence>
<feature type="region of interest" description="Disordered" evidence="1">
    <location>
        <begin position="17"/>
        <end position="65"/>
    </location>
</feature>